<dbReference type="SUPFAM" id="SSF81665">
    <property type="entry name" value="Calcium ATPase, transmembrane domain M"/>
    <property type="match status" value="1"/>
</dbReference>
<keyword evidence="6" id="KW-1278">Translocase</keyword>
<dbReference type="GO" id="GO:0006883">
    <property type="term" value="P:intracellular sodium ion homeostasis"/>
    <property type="evidence" value="ECO:0007669"/>
    <property type="project" value="TreeGrafter"/>
</dbReference>
<keyword evidence="13" id="KW-1185">Reference proteome</keyword>
<reference evidence="12 13" key="1">
    <citation type="submission" date="2019-02" db="EMBL/GenBank/DDBJ databases">
        <title>Genome sequencing of the rare red list fungi Dentipellis fragilis.</title>
        <authorList>
            <person name="Buettner E."/>
            <person name="Kellner H."/>
        </authorList>
    </citation>
    <scope>NUCLEOTIDE SEQUENCE [LARGE SCALE GENOMIC DNA]</scope>
    <source>
        <strain evidence="12 13">DSM 105465</strain>
    </source>
</reference>
<comment type="subcellular location">
    <subcellularLocation>
        <location evidence="1">Cell membrane</location>
        <topology evidence="1">Multi-pass membrane protein</topology>
    </subcellularLocation>
</comment>
<dbReference type="InterPro" id="IPR004014">
    <property type="entry name" value="ATPase_P-typ_cation-transptr_N"/>
</dbReference>
<dbReference type="PANTHER" id="PTHR43294:SF21">
    <property type="entry name" value="CATION TRANSPORTING ATPASE"/>
    <property type="match status" value="1"/>
</dbReference>
<dbReference type="InterPro" id="IPR018303">
    <property type="entry name" value="ATPase_P-typ_P_site"/>
</dbReference>
<dbReference type="GO" id="GO:0016887">
    <property type="term" value="F:ATP hydrolysis activity"/>
    <property type="evidence" value="ECO:0007669"/>
    <property type="project" value="InterPro"/>
</dbReference>
<dbReference type="GO" id="GO:1990573">
    <property type="term" value="P:potassium ion import across plasma membrane"/>
    <property type="evidence" value="ECO:0007669"/>
    <property type="project" value="TreeGrafter"/>
</dbReference>
<feature type="transmembrane region" description="Helical" evidence="10">
    <location>
        <begin position="325"/>
        <end position="350"/>
    </location>
</feature>
<keyword evidence="3 10" id="KW-0812">Transmembrane</keyword>
<keyword evidence="8 10" id="KW-0472">Membrane</keyword>
<organism evidence="12 13">
    <name type="scientific">Dentipellis fragilis</name>
    <dbReference type="NCBI Taxonomy" id="205917"/>
    <lineage>
        <taxon>Eukaryota</taxon>
        <taxon>Fungi</taxon>
        <taxon>Dikarya</taxon>
        <taxon>Basidiomycota</taxon>
        <taxon>Agaricomycotina</taxon>
        <taxon>Agaricomycetes</taxon>
        <taxon>Russulales</taxon>
        <taxon>Hericiaceae</taxon>
        <taxon>Dentipellis</taxon>
    </lineage>
</organism>
<dbReference type="Gene3D" id="3.40.1110.10">
    <property type="entry name" value="Calcium-transporting ATPase, cytoplasmic domain N"/>
    <property type="match status" value="1"/>
</dbReference>
<evidence type="ECO:0000256" key="3">
    <source>
        <dbReference type="ARBA" id="ARBA00022692"/>
    </source>
</evidence>
<evidence type="ECO:0000256" key="10">
    <source>
        <dbReference type="SAM" id="Phobius"/>
    </source>
</evidence>
<keyword evidence="5" id="KW-0067">ATP-binding</keyword>
<dbReference type="PANTHER" id="PTHR43294">
    <property type="entry name" value="SODIUM/POTASSIUM-TRANSPORTING ATPASE SUBUNIT ALPHA"/>
    <property type="match status" value="1"/>
</dbReference>
<dbReference type="Gene3D" id="1.20.1110.10">
    <property type="entry name" value="Calcium-transporting ATPase, transmembrane domain"/>
    <property type="match status" value="1"/>
</dbReference>
<sequence>MRLTKVADVEAQKETFTSHAHAHVAGVHSPGFPRSLSIHETVEPSSRLPVEYRTLSIHVNTKASSGDDSEKEAVKDLINLDWHKITSDEALRRLGVSPKTGLDSTQAQRRIATHGKNQLSPPPSHTLRRVLGWIFGGFGTLLLAASIVCFIAWKPLGNPNPQASNLALAVVLLVVIVVQAIFNAWQDFSTSRVMASIKNMLPSDVLVLRDSAQVSLGAAELVPGDLVYIVLGQKVPADVRLIEVSGDLKFDRSVLTGESEPVSGRIDMTDENILETKNIGLQGTLCVNGSGLGLVIQTGDQTIFGKIAKLSSATSTHLTTLQREILRFVIIIASLATFVAIVIVILWAAWLRRSFPDYINVSGLLIDIVSVMVAFIPEGLPIAVTISLAKVAHTLSKHKVLCKSLSIVETLGSVNVLCSDKTGTLTQNKMHVEDAAVYDTSFVTSSLQETLKSAPKEVRENMRQLPAISAICNAATFQAEGHVIGDATDSAILRFADSFHPVDEVRDDWMTVFKMNFNSKTKFMLMLSELSASRKRSRSDDPIAPLASWDDFGTDDFLLTVKGAPEILFPRCSYVLDPSGGPSIPLSVAIRDRIIAVQEKWASQGRRVLLLARRTIPRQEFPKTIERFSDAFEELVGEFNADLCIVGLVGLIDPLKPDIPDTVRTCRGAGIRFFVVTGDHPATSVAIAAQAGIITDVSTVHKSSNLSTKSSPAPATPADTCDPDPPRQSYSQSQSIVLTGAELDALSPTQLDVLCGYTEIVFARTTPGAEAAHRAGVP</sequence>
<dbReference type="Gene3D" id="3.40.50.1000">
    <property type="entry name" value="HAD superfamily/HAD-like"/>
    <property type="match status" value="1"/>
</dbReference>
<comment type="caution">
    <text evidence="12">The sequence shown here is derived from an EMBL/GenBank/DDBJ whole genome shotgun (WGS) entry which is preliminary data.</text>
</comment>
<evidence type="ECO:0000256" key="2">
    <source>
        <dbReference type="ARBA" id="ARBA00022475"/>
    </source>
</evidence>
<feature type="non-terminal residue" evidence="12">
    <location>
        <position position="778"/>
    </location>
</feature>
<dbReference type="PRINTS" id="PR00121">
    <property type="entry name" value="NAKATPASE"/>
</dbReference>
<dbReference type="SUPFAM" id="SSF56784">
    <property type="entry name" value="HAD-like"/>
    <property type="match status" value="1"/>
</dbReference>
<dbReference type="InterPro" id="IPR050510">
    <property type="entry name" value="Cation_transp_ATPase_P-type"/>
</dbReference>
<evidence type="ECO:0000256" key="6">
    <source>
        <dbReference type="ARBA" id="ARBA00022967"/>
    </source>
</evidence>
<dbReference type="GO" id="GO:0030007">
    <property type="term" value="P:intracellular potassium ion homeostasis"/>
    <property type="evidence" value="ECO:0007669"/>
    <property type="project" value="TreeGrafter"/>
</dbReference>
<dbReference type="GO" id="GO:1902600">
    <property type="term" value="P:proton transmembrane transport"/>
    <property type="evidence" value="ECO:0007669"/>
    <property type="project" value="TreeGrafter"/>
</dbReference>
<dbReference type="Pfam" id="PF13246">
    <property type="entry name" value="Cation_ATPase"/>
    <property type="match status" value="1"/>
</dbReference>
<dbReference type="Pfam" id="PF00122">
    <property type="entry name" value="E1-E2_ATPase"/>
    <property type="match status" value="1"/>
</dbReference>
<feature type="compositionally biased region" description="Low complexity" evidence="9">
    <location>
        <begin position="707"/>
        <end position="720"/>
    </location>
</feature>
<evidence type="ECO:0000259" key="11">
    <source>
        <dbReference type="SMART" id="SM00831"/>
    </source>
</evidence>
<dbReference type="Proteomes" id="UP000298327">
    <property type="component" value="Unassembled WGS sequence"/>
</dbReference>
<proteinExistence type="predicted"/>
<feature type="region of interest" description="Disordered" evidence="9">
    <location>
        <begin position="704"/>
        <end position="733"/>
    </location>
</feature>
<gene>
    <name evidence="12" type="ORF">EVG20_g9732</name>
</gene>
<dbReference type="InterPro" id="IPR036412">
    <property type="entry name" value="HAD-like_sf"/>
</dbReference>
<evidence type="ECO:0000313" key="13">
    <source>
        <dbReference type="Proteomes" id="UP000298327"/>
    </source>
</evidence>
<feature type="domain" description="Cation-transporting P-type ATPase N-terminal" evidence="11">
    <location>
        <begin position="81"/>
        <end position="154"/>
    </location>
</feature>
<dbReference type="NCBIfam" id="TIGR01494">
    <property type="entry name" value="ATPase_P-type"/>
    <property type="match status" value="1"/>
</dbReference>
<dbReference type="PROSITE" id="PS00154">
    <property type="entry name" value="ATPASE_E1_E2"/>
    <property type="match status" value="1"/>
</dbReference>
<dbReference type="STRING" id="205917.A0A4Y9XXG1"/>
<dbReference type="GO" id="GO:0005886">
    <property type="term" value="C:plasma membrane"/>
    <property type="evidence" value="ECO:0007669"/>
    <property type="project" value="UniProtKB-SubCell"/>
</dbReference>
<dbReference type="OrthoDB" id="158672at2759"/>
<keyword evidence="2" id="KW-1003">Cell membrane</keyword>
<protein>
    <recommendedName>
        <fullName evidence="11">Cation-transporting P-type ATPase N-terminal domain-containing protein</fullName>
    </recommendedName>
</protein>
<evidence type="ECO:0000256" key="4">
    <source>
        <dbReference type="ARBA" id="ARBA00022741"/>
    </source>
</evidence>
<dbReference type="GO" id="GO:0005524">
    <property type="term" value="F:ATP binding"/>
    <property type="evidence" value="ECO:0007669"/>
    <property type="project" value="UniProtKB-KW"/>
</dbReference>
<dbReference type="InterPro" id="IPR008250">
    <property type="entry name" value="ATPase_P-typ_transduc_dom_A_sf"/>
</dbReference>
<dbReference type="PRINTS" id="PR00119">
    <property type="entry name" value="CATATPASE"/>
</dbReference>
<dbReference type="FunFam" id="3.40.50.1000:FF:000001">
    <property type="entry name" value="Phospholipid-transporting ATPase IC"/>
    <property type="match status" value="1"/>
</dbReference>
<dbReference type="EMBL" id="SEOQ01001035">
    <property type="protein sequence ID" value="TFY54358.1"/>
    <property type="molecule type" value="Genomic_DNA"/>
</dbReference>
<feature type="transmembrane region" description="Helical" evidence="10">
    <location>
        <begin position="165"/>
        <end position="185"/>
    </location>
</feature>
<evidence type="ECO:0000256" key="1">
    <source>
        <dbReference type="ARBA" id="ARBA00004651"/>
    </source>
</evidence>
<name>A0A4Y9XXG1_9AGAM</name>
<evidence type="ECO:0000256" key="9">
    <source>
        <dbReference type="SAM" id="MobiDB-lite"/>
    </source>
</evidence>
<dbReference type="SMART" id="SM00831">
    <property type="entry name" value="Cation_ATPase_N"/>
    <property type="match status" value="1"/>
</dbReference>
<dbReference type="SUPFAM" id="SSF81653">
    <property type="entry name" value="Calcium ATPase, transduction domain A"/>
    <property type="match status" value="1"/>
</dbReference>
<dbReference type="InterPro" id="IPR023298">
    <property type="entry name" value="ATPase_P-typ_TM_dom_sf"/>
</dbReference>
<feature type="transmembrane region" description="Helical" evidence="10">
    <location>
        <begin position="130"/>
        <end position="153"/>
    </location>
</feature>
<dbReference type="InterPro" id="IPR023299">
    <property type="entry name" value="ATPase_P-typ_cyto_dom_N"/>
</dbReference>
<dbReference type="GO" id="GO:0036376">
    <property type="term" value="P:sodium ion export across plasma membrane"/>
    <property type="evidence" value="ECO:0007669"/>
    <property type="project" value="TreeGrafter"/>
</dbReference>
<dbReference type="Gene3D" id="2.70.150.10">
    <property type="entry name" value="Calcium-transporting ATPase, cytoplasmic transduction domain A"/>
    <property type="match status" value="1"/>
</dbReference>
<dbReference type="AlphaFoldDB" id="A0A4Y9XXG1"/>
<accession>A0A4Y9XXG1</accession>
<evidence type="ECO:0000256" key="5">
    <source>
        <dbReference type="ARBA" id="ARBA00022840"/>
    </source>
</evidence>
<dbReference type="SUPFAM" id="SSF81660">
    <property type="entry name" value="Metal cation-transporting ATPase, ATP-binding domain N"/>
    <property type="match status" value="1"/>
</dbReference>
<evidence type="ECO:0000256" key="7">
    <source>
        <dbReference type="ARBA" id="ARBA00022989"/>
    </source>
</evidence>
<keyword evidence="7 10" id="KW-1133">Transmembrane helix</keyword>
<dbReference type="InterPro" id="IPR059000">
    <property type="entry name" value="ATPase_P-type_domA"/>
</dbReference>
<dbReference type="InterPro" id="IPR001757">
    <property type="entry name" value="P_typ_ATPase"/>
</dbReference>
<dbReference type="InterPro" id="IPR023214">
    <property type="entry name" value="HAD_sf"/>
</dbReference>
<evidence type="ECO:0000313" key="12">
    <source>
        <dbReference type="EMBL" id="TFY54358.1"/>
    </source>
</evidence>
<evidence type="ECO:0000256" key="8">
    <source>
        <dbReference type="ARBA" id="ARBA00023136"/>
    </source>
</evidence>
<dbReference type="Pfam" id="PF00690">
    <property type="entry name" value="Cation_ATPase_N"/>
    <property type="match status" value="1"/>
</dbReference>
<dbReference type="GO" id="GO:0005391">
    <property type="term" value="F:P-type sodium:potassium-exchanging transporter activity"/>
    <property type="evidence" value="ECO:0007669"/>
    <property type="project" value="TreeGrafter"/>
</dbReference>
<keyword evidence="4" id="KW-0547">Nucleotide-binding</keyword>